<proteinExistence type="predicted"/>
<evidence type="ECO:0000313" key="1">
    <source>
        <dbReference type="EMBL" id="KZS21990.1"/>
    </source>
</evidence>
<protein>
    <submittedName>
        <fullName evidence="1">Uncharacterized protein</fullName>
    </submittedName>
</protein>
<evidence type="ECO:0000313" key="2">
    <source>
        <dbReference type="Proteomes" id="UP000076858"/>
    </source>
</evidence>
<dbReference type="EMBL" id="LRGB01000005">
    <property type="protein sequence ID" value="KZS21990.1"/>
    <property type="molecule type" value="Genomic_DNA"/>
</dbReference>
<dbReference type="AlphaFoldDB" id="A0A0P5GUZ6"/>
<keyword evidence="2" id="KW-1185">Reference proteome</keyword>
<gene>
    <name evidence="1" type="ORF">APZ42_010872</name>
</gene>
<dbReference type="Proteomes" id="UP000076858">
    <property type="component" value="Unassembled WGS sequence"/>
</dbReference>
<accession>A0A0P5GUZ6</accession>
<reference evidence="1 2" key="1">
    <citation type="submission" date="2016-03" db="EMBL/GenBank/DDBJ databases">
        <title>EvidentialGene: Evidence-directed Construction of Genes on Genomes.</title>
        <authorList>
            <person name="Gilbert D.G."/>
            <person name="Choi J.-H."/>
            <person name="Mockaitis K."/>
            <person name="Colbourne J."/>
            <person name="Pfrender M."/>
        </authorList>
    </citation>
    <scope>NUCLEOTIDE SEQUENCE [LARGE SCALE GENOMIC DNA]</scope>
    <source>
        <strain evidence="1 2">Xinb3</strain>
        <tissue evidence="1">Complete organism</tissue>
    </source>
</reference>
<organism evidence="1 2">
    <name type="scientific">Daphnia magna</name>
    <dbReference type="NCBI Taxonomy" id="35525"/>
    <lineage>
        <taxon>Eukaryota</taxon>
        <taxon>Metazoa</taxon>
        <taxon>Ecdysozoa</taxon>
        <taxon>Arthropoda</taxon>
        <taxon>Crustacea</taxon>
        <taxon>Branchiopoda</taxon>
        <taxon>Diplostraca</taxon>
        <taxon>Cladocera</taxon>
        <taxon>Anomopoda</taxon>
        <taxon>Daphniidae</taxon>
        <taxon>Daphnia</taxon>
    </lineage>
</organism>
<sequence>MECFFIINGHLPSCFPISLLYPCQKFTLFAFNINPLFSFDLKLYLQFRKKPLYKNKYLNDVSLCENLTCLICFNLL</sequence>
<name>A0A0P5GUZ6_9CRUS</name>
<comment type="caution">
    <text evidence="1">The sequence shown here is derived from an EMBL/GenBank/DDBJ whole genome shotgun (WGS) entry which is preliminary data.</text>
</comment>